<dbReference type="InterPro" id="IPR025240">
    <property type="entry name" value="DUF4189"/>
</dbReference>
<organism evidence="3">
    <name type="scientific">Xanthomonas arboricola</name>
    <dbReference type="NCBI Taxonomy" id="56448"/>
    <lineage>
        <taxon>Bacteria</taxon>
        <taxon>Pseudomonadati</taxon>
        <taxon>Pseudomonadota</taxon>
        <taxon>Gammaproteobacteria</taxon>
        <taxon>Lysobacterales</taxon>
        <taxon>Lysobacteraceae</taxon>
        <taxon>Xanthomonas</taxon>
    </lineage>
</organism>
<keyword evidence="1" id="KW-0732">Signal</keyword>
<evidence type="ECO:0000313" key="3">
    <source>
        <dbReference type="EMBL" id="MBB5671081.1"/>
    </source>
</evidence>
<feature type="signal peptide" evidence="1">
    <location>
        <begin position="1"/>
        <end position="20"/>
    </location>
</feature>
<reference evidence="3" key="1">
    <citation type="submission" date="2020-08" db="EMBL/GenBank/DDBJ databases">
        <title>Studying the diversity of plant-associated saprophytic bacteria and their role in host health and plant-pathogen interactions.</title>
        <authorList>
            <person name="Potnis N."/>
        </authorList>
    </citation>
    <scope>NUCLEOTIDE SEQUENCE</scope>
    <source>
        <strain evidence="3">F21</strain>
    </source>
</reference>
<feature type="domain" description="DUF4189" evidence="2">
    <location>
        <begin position="61"/>
        <end position="166"/>
    </location>
</feature>
<evidence type="ECO:0000256" key="1">
    <source>
        <dbReference type="SAM" id="SignalP"/>
    </source>
</evidence>
<name>A0AB73GZK8_9XANT</name>
<accession>A0AB73GZK8</accession>
<dbReference type="AlphaFoldDB" id="A0AB73GZK8"/>
<proteinExistence type="predicted"/>
<dbReference type="EMBL" id="JACIIQ010000010">
    <property type="protein sequence ID" value="MBB5671081.1"/>
    <property type="molecule type" value="Genomic_DNA"/>
</dbReference>
<protein>
    <recommendedName>
        <fullName evidence="2">DUF4189 domain-containing protein</fullName>
    </recommendedName>
</protein>
<gene>
    <name evidence="3" type="ORF">FHR65_002648</name>
</gene>
<sequence length="174" mass="18337">MKIYKFFIIILAFSISSAHGEGGCPPGQYPVGGQGAVACAPIPQNSSQSRPRPSGKWIKTWGAIAMGSVNSVINYGVSTGKFSKDDAQREAMQKCASHGEQDCKITLTYQNQCAAISTPEIGGKPSGGTVHFSGGETIAKASTEASAQCKKSNPTPAQCSVIYSDCTEQVFEEY</sequence>
<feature type="chain" id="PRO_5044499368" description="DUF4189 domain-containing protein" evidence="1">
    <location>
        <begin position="21"/>
        <end position="174"/>
    </location>
</feature>
<dbReference type="Proteomes" id="UP000528595">
    <property type="component" value="Unassembled WGS sequence"/>
</dbReference>
<dbReference type="Pfam" id="PF13827">
    <property type="entry name" value="DUF4189"/>
    <property type="match status" value="1"/>
</dbReference>
<dbReference type="RefSeq" id="WP_184577841.1">
    <property type="nucleotide sequence ID" value="NZ_JACIIQ010000010.1"/>
</dbReference>
<comment type="caution">
    <text evidence="3">The sequence shown here is derived from an EMBL/GenBank/DDBJ whole genome shotgun (WGS) entry which is preliminary data.</text>
</comment>
<evidence type="ECO:0000259" key="2">
    <source>
        <dbReference type="Pfam" id="PF13827"/>
    </source>
</evidence>